<evidence type="ECO:0000256" key="3">
    <source>
        <dbReference type="ARBA" id="ARBA00022676"/>
    </source>
</evidence>
<evidence type="ECO:0000256" key="5">
    <source>
        <dbReference type="ARBA" id="ARBA00023180"/>
    </source>
</evidence>
<comment type="caution">
    <text evidence="8">The sequence shown here is derived from an EMBL/GenBank/DDBJ whole genome shotgun (WGS) entry which is preliminary data.</text>
</comment>
<feature type="domain" description="Glycosyltransferase 61 catalytic" evidence="7">
    <location>
        <begin position="275"/>
        <end position="386"/>
    </location>
</feature>
<reference evidence="8 9" key="1">
    <citation type="submission" date="2022-12" db="EMBL/GenBank/DDBJ databases">
        <title>Chromosome-scale assembly of the Ensete ventricosum genome.</title>
        <authorList>
            <person name="Dussert Y."/>
            <person name="Stocks J."/>
            <person name="Wendawek A."/>
            <person name="Woldeyes F."/>
            <person name="Nichols R.A."/>
            <person name="Borrell J.S."/>
        </authorList>
    </citation>
    <scope>NUCLEOTIDE SEQUENCE [LARGE SCALE GENOMIC DNA]</scope>
    <source>
        <strain evidence="9">cv. Maze</strain>
        <tissue evidence="8">Seeds</tissue>
    </source>
</reference>
<evidence type="ECO:0000256" key="1">
    <source>
        <dbReference type="ARBA" id="ARBA00004323"/>
    </source>
</evidence>
<evidence type="ECO:0000313" key="8">
    <source>
        <dbReference type="EMBL" id="KAJ8510436.1"/>
    </source>
</evidence>
<protein>
    <recommendedName>
        <fullName evidence="7">Glycosyltransferase 61 catalytic domain-containing protein</fullName>
    </recommendedName>
</protein>
<gene>
    <name evidence="8" type="ORF">OPV22_000870</name>
</gene>
<dbReference type="PANTHER" id="PTHR20961">
    <property type="entry name" value="GLYCOSYLTRANSFERASE"/>
    <property type="match status" value="1"/>
</dbReference>
<comment type="pathway">
    <text evidence="2">Glycan metabolism.</text>
</comment>
<dbReference type="InterPro" id="IPR007657">
    <property type="entry name" value="Glycosyltransferase_61"/>
</dbReference>
<name>A0AAV8QHC6_ENSVE</name>
<proteinExistence type="predicted"/>
<dbReference type="InterPro" id="IPR049625">
    <property type="entry name" value="Glyco_transf_61_cat"/>
</dbReference>
<dbReference type="Proteomes" id="UP001222027">
    <property type="component" value="Unassembled WGS sequence"/>
</dbReference>
<evidence type="ECO:0000259" key="7">
    <source>
        <dbReference type="Pfam" id="PF04577"/>
    </source>
</evidence>
<feature type="compositionally biased region" description="Basic and acidic residues" evidence="6">
    <location>
        <begin position="503"/>
        <end position="518"/>
    </location>
</feature>
<dbReference type="GO" id="GO:0016763">
    <property type="term" value="F:pentosyltransferase activity"/>
    <property type="evidence" value="ECO:0007669"/>
    <property type="project" value="UniProtKB-ARBA"/>
</dbReference>
<evidence type="ECO:0000256" key="2">
    <source>
        <dbReference type="ARBA" id="ARBA00004881"/>
    </source>
</evidence>
<accession>A0AAV8QHC6</accession>
<dbReference type="GO" id="GO:0000139">
    <property type="term" value="C:Golgi membrane"/>
    <property type="evidence" value="ECO:0007669"/>
    <property type="project" value="UniProtKB-SubCell"/>
</dbReference>
<evidence type="ECO:0000313" key="9">
    <source>
        <dbReference type="Proteomes" id="UP001222027"/>
    </source>
</evidence>
<dbReference type="Pfam" id="PF04577">
    <property type="entry name" value="Glyco_transf_61"/>
    <property type="match status" value="1"/>
</dbReference>
<comment type="subcellular location">
    <subcellularLocation>
        <location evidence="1">Golgi apparatus membrane</location>
        <topology evidence="1">Single-pass type II membrane protein</topology>
    </subcellularLocation>
</comment>
<feature type="compositionally biased region" description="Basic residues" evidence="6">
    <location>
        <begin position="573"/>
        <end position="584"/>
    </location>
</feature>
<feature type="compositionally biased region" description="Polar residues" evidence="6">
    <location>
        <begin position="547"/>
        <end position="556"/>
    </location>
</feature>
<feature type="region of interest" description="Disordered" evidence="6">
    <location>
        <begin position="503"/>
        <end position="584"/>
    </location>
</feature>
<organism evidence="8 9">
    <name type="scientific">Ensete ventricosum</name>
    <name type="common">Abyssinian banana</name>
    <name type="synonym">Musa ensete</name>
    <dbReference type="NCBI Taxonomy" id="4639"/>
    <lineage>
        <taxon>Eukaryota</taxon>
        <taxon>Viridiplantae</taxon>
        <taxon>Streptophyta</taxon>
        <taxon>Embryophyta</taxon>
        <taxon>Tracheophyta</taxon>
        <taxon>Spermatophyta</taxon>
        <taxon>Magnoliopsida</taxon>
        <taxon>Liliopsida</taxon>
        <taxon>Zingiberales</taxon>
        <taxon>Musaceae</taxon>
        <taxon>Ensete</taxon>
    </lineage>
</organism>
<dbReference type="PANTHER" id="PTHR20961:SF100">
    <property type="entry name" value="OS02G0331200 PROTEIN"/>
    <property type="match status" value="1"/>
</dbReference>
<keyword evidence="3" id="KW-0328">Glycosyltransferase</keyword>
<keyword evidence="9" id="KW-1185">Reference proteome</keyword>
<keyword evidence="5" id="KW-0325">Glycoprotein</keyword>
<keyword evidence="4" id="KW-0808">Transferase</keyword>
<evidence type="ECO:0000256" key="6">
    <source>
        <dbReference type="SAM" id="MobiDB-lite"/>
    </source>
</evidence>
<evidence type="ECO:0000256" key="4">
    <source>
        <dbReference type="ARBA" id="ARBA00022679"/>
    </source>
</evidence>
<dbReference type="EMBL" id="JAQQAF010000001">
    <property type="protein sequence ID" value="KAJ8510436.1"/>
    <property type="molecule type" value="Genomic_DNA"/>
</dbReference>
<sequence>MKPHRTFPRPEPRRTGNGFIIASMLLCVCILSLLKARYCSAPYGKSRESSELEITMGAIRMLAAKSGDLALKGREDGEDNRVLLFDAVSREKAATEVKKPVCIETSRRSDVCEAEGDVRVRASAQTILVDPFLTSQEWKMKPYARKHDQPAVAHVKEWTIKPFTEQEPPSSCTENYTVPAVIFSVGGYTGNLFHDFTDVIVPLFITSSRFHGEVQFVIADAKPWWLSKFSLLLKQLSKYEIIDADNDQDAVRCFPRVIAGLDFHKELGVDPAKAPNGYSMTDFKEMLRRAYGLERTRAEPSGDRWDVRRKPRLLIISRRSSRVFLNERGMSDMAMSLGFDVRIADPDVTTDLGKFARLVNSADVMIGVYGAGLTNIVFLPAGAVFIQVVPMGNLEWLARDTFEKPSPDMQIKYVDYRIQGDESTLSDQYQKDHPVFTDPQSIHKKGWSELSRVYLENQDVKPHLGRLRIKLLEALKRGRPKAVKRTHTIKAVVKDAKAILEQNSGEKNHGPHNGEAKDPVNAPENIQGDLVHANRTARSAGRKRRVAQTSGVTNSDLDAEDSEAHSESISFGGHRKRRQILASA</sequence>
<dbReference type="AlphaFoldDB" id="A0AAV8QHC6"/>